<dbReference type="InterPro" id="IPR058915">
    <property type="entry name" value="AcrVA2-like"/>
</dbReference>
<name>A0A9P1JY53_9PROT</name>
<dbReference type="Pfam" id="PF26125">
    <property type="entry name" value="AcrVA2-like"/>
    <property type="match status" value="1"/>
</dbReference>
<feature type="compositionally biased region" description="Basic and acidic residues" evidence="1">
    <location>
        <begin position="238"/>
        <end position="253"/>
    </location>
</feature>
<protein>
    <submittedName>
        <fullName evidence="2">Uncharacterized protein</fullName>
    </submittedName>
</protein>
<geneLocation type="plasmid" evidence="2 3">
    <name>AZOBR_p2</name>
</geneLocation>
<accession>A0A9P1JY53</accession>
<sequence>MGYHGMVPQLVMGNVHVITHHILDDLRSSSSRVVPTPHATAKNNATVTRWLNALRGTLGKAETFVLPDEVLEWPLEDLVPVMDSAEAMLRAGILRAPYPVCVVQIALTIWIIAEQIMDDGSVGFYVQAATRKDDESRLFGYTTLIHPTLVDGPPHELGLGGQFDIGYDADPIPQGELDQTIMESARVVMCWLVMINCRGIGIDKVEPPAKLNRAREKRGKSAIPGYTVVTLRPVGDGQIRDRSADDDHAEGTVRRSPRVHWRRGHVSTRWGEPRWVQPVLVGRSNAWVEHRAYNIKG</sequence>
<dbReference type="AlphaFoldDB" id="A0A9P1JY53"/>
<dbReference type="EMBL" id="HE577329">
    <property type="protein sequence ID" value="CCD01977.1"/>
    <property type="molecule type" value="Genomic_DNA"/>
</dbReference>
<keyword evidence="2" id="KW-0614">Plasmid</keyword>
<evidence type="ECO:0000313" key="3">
    <source>
        <dbReference type="Proteomes" id="UP000007319"/>
    </source>
</evidence>
<gene>
    <name evidence="2" type="ORF">AZOBR_p270173</name>
</gene>
<dbReference type="Proteomes" id="UP000007319">
    <property type="component" value="Plasmid AZOBR_p2"/>
</dbReference>
<evidence type="ECO:0000256" key="1">
    <source>
        <dbReference type="SAM" id="MobiDB-lite"/>
    </source>
</evidence>
<dbReference type="KEGG" id="abs:AZOBR_p270173"/>
<feature type="region of interest" description="Disordered" evidence="1">
    <location>
        <begin position="237"/>
        <end position="256"/>
    </location>
</feature>
<keyword evidence="3" id="KW-1185">Reference proteome</keyword>
<reference evidence="2 3" key="1">
    <citation type="journal article" date="2011" name="PLoS Genet.">
        <title>Azospirillum genomes reveal transition of bacteria from aquatic to terrestrial environments.</title>
        <authorList>
            <person name="Wisniewski-Dye F."/>
            <person name="Borziak K."/>
            <person name="Khalsa-Moyers G."/>
            <person name="Alexandre G."/>
            <person name="Sukharnikov L.O."/>
            <person name="Wuichet K."/>
            <person name="Hurst G.B."/>
            <person name="McDonald W.H."/>
            <person name="Robertson J.S."/>
            <person name="Barbe V."/>
            <person name="Calteau A."/>
            <person name="Rouy Z."/>
            <person name="Mangenot S."/>
            <person name="Prigent-Combaret C."/>
            <person name="Normand P."/>
            <person name="Boyer M."/>
            <person name="Siguier P."/>
            <person name="Dessaux Y."/>
            <person name="Elmerich C."/>
            <person name="Condemine G."/>
            <person name="Krishnen G."/>
            <person name="Kennedy I."/>
            <person name="Paterson A.H."/>
            <person name="Gonzalez V."/>
            <person name="Mavingui P."/>
            <person name="Zhulin I.B."/>
        </authorList>
    </citation>
    <scope>NUCLEOTIDE SEQUENCE [LARGE SCALE GENOMIC DNA]</scope>
    <source>
        <strain evidence="2 3">Sp245</strain>
    </source>
</reference>
<organism evidence="2 3">
    <name type="scientific">Azospirillum baldaniorum</name>
    <dbReference type="NCBI Taxonomy" id="1064539"/>
    <lineage>
        <taxon>Bacteria</taxon>
        <taxon>Pseudomonadati</taxon>
        <taxon>Pseudomonadota</taxon>
        <taxon>Alphaproteobacteria</taxon>
        <taxon>Rhodospirillales</taxon>
        <taxon>Azospirillaceae</taxon>
        <taxon>Azospirillum</taxon>
    </lineage>
</organism>
<evidence type="ECO:0000313" key="2">
    <source>
        <dbReference type="EMBL" id="CCD01977.1"/>
    </source>
</evidence>
<proteinExistence type="predicted"/>